<sequence>MAAQKSPLIKQQDARSSMHPALQIDEVCRAVAQECQDWQSTLCALAKTCRAILDPSLDVLWAELKSMIPLLLALPSGLLALKPDMATRRRVFPHTMVYEFRRPLEQADWNVLVRPQYTRSILDPSSFALEGNALEALTEIGNLFPSLRTLTWTDPSLSQDTITALSTAICSWRYLEDLHVAALDRTAFSRLIQLPVLQHLYLHAPLRGQMPARCVPSALEKPFPQLKTMHLEHCAHGLTDAAQILTEIDGRVSFSEFFASTFGVPRETDLRSLIGTVAAKCISNTLTSLTIVEDRFSAPSIIRLSGFTITFVTLAPITSFRRLETLDIDTERNVSLGDIELLELASSWPLMKRLIINPLNGWRAPSRVTFCGLAALLGLLPRLQVVHIAVDGCSTTEIAPLESPKRDAANGILLEVVDLLDSRVGDNIADVAACLAKALPAPRTYKVQAWTAVNLHIRANMDPESGVFSKRWEEVFSEPLLPL</sequence>
<dbReference type="RefSeq" id="XP_007767255.1">
    <property type="nucleotide sequence ID" value="XM_007769065.1"/>
</dbReference>
<name>A0A5M3MWM8_CONPW</name>
<evidence type="ECO:0008006" key="3">
    <source>
        <dbReference type="Google" id="ProtNLM"/>
    </source>
</evidence>
<evidence type="ECO:0000313" key="2">
    <source>
        <dbReference type="Proteomes" id="UP000053558"/>
    </source>
</evidence>
<reference evidence="2" key="1">
    <citation type="journal article" date="2012" name="Science">
        <title>The Paleozoic origin of enzymatic lignin decomposition reconstructed from 31 fungal genomes.</title>
        <authorList>
            <person name="Floudas D."/>
            <person name="Binder M."/>
            <person name="Riley R."/>
            <person name="Barry K."/>
            <person name="Blanchette R.A."/>
            <person name="Henrissat B."/>
            <person name="Martinez A.T."/>
            <person name="Otillar R."/>
            <person name="Spatafora J.W."/>
            <person name="Yadav J.S."/>
            <person name="Aerts A."/>
            <person name="Benoit I."/>
            <person name="Boyd A."/>
            <person name="Carlson A."/>
            <person name="Copeland A."/>
            <person name="Coutinho P.M."/>
            <person name="de Vries R.P."/>
            <person name="Ferreira P."/>
            <person name="Findley K."/>
            <person name="Foster B."/>
            <person name="Gaskell J."/>
            <person name="Glotzer D."/>
            <person name="Gorecki P."/>
            <person name="Heitman J."/>
            <person name="Hesse C."/>
            <person name="Hori C."/>
            <person name="Igarashi K."/>
            <person name="Jurgens J.A."/>
            <person name="Kallen N."/>
            <person name="Kersten P."/>
            <person name="Kohler A."/>
            <person name="Kuees U."/>
            <person name="Kumar T.K.A."/>
            <person name="Kuo A."/>
            <person name="LaButti K."/>
            <person name="Larrondo L.F."/>
            <person name="Lindquist E."/>
            <person name="Ling A."/>
            <person name="Lombard V."/>
            <person name="Lucas S."/>
            <person name="Lundell T."/>
            <person name="Martin R."/>
            <person name="McLaughlin D.J."/>
            <person name="Morgenstern I."/>
            <person name="Morin E."/>
            <person name="Murat C."/>
            <person name="Nagy L.G."/>
            <person name="Nolan M."/>
            <person name="Ohm R.A."/>
            <person name="Patyshakuliyeva A."/>
            <person name="Rokas A."/>
            <person name="Ruiz-Duenas F.J."/>
            <person name="Sabat G."/>
            <person name="Salamov A."/>
            <person name="Samejima M."/>
            <person name="Schmutz J."/>
            <person name="Slot J.C."/>
            <person name="St John F."/>
            <person name="Stenlid J."/>
            <person name="Sun H."/>
            <person name="Sun S."/>
            <person name="Syed K."/>
            <person name="Tsang A."/>
            <person name="Wiebenga A."/>
            <person name="Young D."/>
            <person name="Pisabarro A."/>
            <person name="Eastwood D.C."/>
            <person name="Martin F."/>
            <person name="Cullen D."/>
            <person name="Grigoriev I.V."/>
            <person name="Hibbett D.S."/>
        </authorList>
    </citation>
    <scope>NUCLEOTIDE SEQUENCE [LARGE SCALE GENOMIC DNA]</scope>
    <source>
        <strain evidence="2">RWD-64-598 SS2</strain>
    </source>
</reference>
<comment type="caution">
    <text evidence="1">The sequence shown here is derived from an EMBL/GenBank/DDBJ whole genome shotgun (WGS) entry which is preliminary data.</text>
</comment>
<gene>
    <name evidence="1" type="ORF">CONPUDRAFT_143390</name>
</gene>
<protein>
    <recommendedName>
        <fullName evidence="3">F-box domain-containing protein</fullName>
    </recommendedName>
</protein>
<accession>A0A5M3MWM8</accession>
<proteinExistence type="predicted"/>
<dbReference type="GeneID" id="19201839"/>
<dbReference type="Gene3D" id="3.80.10.10">
    <property type="entry name" value="Ribonuclease Inhibitor"/>
    <property type="match status" value="1"/>
</dbReference>
<keyword evidence="2" id="KW-1185">Reference proteome</keyword>
<dbReference type="AlphaFoldDB" id="A0A5M3MWM8"/>
<dbReference type="KEGG" id="cput:CONPUDRAFT_143390"/>
<organism evidence="1 2">
    <name type="scientific">Coniophora puteana (strain RWD-64-598)</name>
    <name type="common">Brown rot fungus</name>
    <dbReference type="NCBI Taxonomy" id="741705"/>
    <lineage>
        <taxon>Eukaryota</taxon>
        <taxon>Fungi</taxon>
        <taxon>Dikarya</taxon>
        <taxon>Basidiomycota</taxon>
        <taxon>Agaricomycotina</taxon>
        <taxon>Agaricomycetes</taxon>
        <taxon>Agaricomycetidae</taxon>
        <taxon>Boletales</taxon>
        <taxon>Coniophorineae</taxon>
        <taxon>Coniophoraceae</taxon>
        <taxon>Coniophora</taxon>
    </lineage>
</organism>
<evidence type="ECO:0000313" key="1">
    <source>
        <dbReference type="EMBL" id="EIW83526.1"/>
    </source>
</evidence>
<dbReference type="InterPro" id="IPR032675">
    <property type="entry name" value="LRR_dom_sf"/>
</dbReference>
<dbReference type="SUPFAM" id="SSF52047">
    <property type="entry name" value="RNI-like"/>
    <property type="match status" value="1"/>
</dbReference>
<dbReference type="OrthoDB" id="3543113at2759"/>
<dbReference type="Proteomes" id="UP000053558">
    <property type="component" value="Unassembled WGS sequence"/>
</dbReference>
<dbReference type="EMBL" id="JH711576">
    <property type="protein sequence ID" value="EIW83526.1"/>
    <property type="molecule type" value="Genomic_DNA"/>
</dbReference>